<reference evidence="3" key="1">
    <citation type="submission" date="2016-10" db="EMBL/GenBank/DDBJ databases">
        <authorList>
            <person name="Varghese N."/>
            <person name="Submissions S."/>
        </authorList>
    </citation>
    <scope>NUCLEOTIDE SEQUENCE [LARGE SCALE GENOMIC DNA]</scope>
    <source>
        <strain evidence="3">ES.061</strain>
    </source>
</reference>
<dbReference type="Proteomes" id="UP000199064">
    <property type="component" value="Unassembled WGS sequence"/>
</dbReference>
<dbReference type="AlphaFoldDB" id="A0A1H4JWL9"/>
<keyword evidence="1" id="KW-1003">Cell membrane</keyword>
<dbReference type="PANTHER" id="PTHR34300:SF1">
    <property type="entry name" value="QUEUOSINE PRECURSOR TRANSPORTER"/>
    <property type="match status" value="1"/>
</dbReference>
<keyword evidence="1" id="KW-0812">Transmembrane</keyword>
<feature type="transmembrane region" description="Helical" evidence="1">
    <location>
        <begin position="87"/>
        <end position="106"/>
    </location>
</feature>
<dbReference type="HAMAP" id="MF_02088">
    <property type="entry name" value="Q_prec_transport"/>
    <property type="match status" value="1"/>
</dbReference>
<dbReference type="NCBIfam" id="TIGR00697">
    <property type="entry name" value="queuosine precursor transporter"/>
    <property type="match status" value="1"/>
</dbReference>
<feature type="transmembrane region" description="Helical" evidence="1">
    <location>
        <begin position="118"/>
        <end position="144"/>
    </location>
</feature>
<feature type="transmembrane region" description="Helical" evidence="1">
    <location>
        <begin position="180"/>
        <end position="201"/>
    </location>
</feature>
<comment type="subcellular location">
    <subcellularLocation>
        <location evidence="1">Cell inner membrane</location>
        <topology evidence="1">Multi-pass membrane protein</topology>
    </subcellularLocation>
</comment>
<dbReference type="GO" id="GO:0005886">
    <property type="term" value="C:plasma membrane"/>
    <property type="evidence" value="ECO:0007669"/>
    <property type="project" value="UniProtKB-SubCell"/>
</dbReference>
<proteinExistence type="inferred from homology"/>
<feature type="transmembrane region" description="Helical" evidence="1">
    <location>
        <begin position="7"/>
        <end position="25"/>
    </location>
</feature>
<dbReference type="Pfam" id="PF02592">
    <property type="entry name" value="Vut_1"/>
    <property type="match status" value="1"/>
</dbReference>
<evidence type="ECO:0000313" key="3">
    <source>
        <dbReference type="Proteomes" id="UP000199064"/>
    </source>
</evidence>
<keyword evidence="1" id="KW-0472">Membrane</keyword>
<dbReference type="InterPro" id="IPR003744">
    <property type="entry name" value="YhhQ"/>
</dbReference>
<evidence type="ECO:0000313" key="2">
    <source>
        <dbReference type="EMBL" id="SEB50689.1"/>
    </source>
</evidence>
<organism evidence="2 3">
    <name type="scientific">Nitratireductor aquibiodomus</name>
    <dbReference type="NCBI Taxonomy" id="204799"/>
    <lineage>
        <taxon>Bacteria</taxon>
        <taxon>Pseudomonadati</taxon>
        <taxon>Pseudomonadota</taxon>
        <taxon>Alphaproteobacteria</taxon>
        <taxon>Hyphomicrobiales</taxon>
        <taxon>Phyllobacteriaceae</taxon>
        <taxon>Nitratireductor</taxon>
    </lineage>
</organism>
<gene>
    <name evidence="2" type="ORF">SAMN05216452_1754</name>
</gene>
<feature type="transmembrane region" description="Helical" evidence="1">
    <location>
        <begin position="63"/>
        <end position="81"/>
    </location>
</feature>
<dbReference type="RefSeq" id="WP_090328318.1">
    <property type="nucleotide sequence ID" value="NZ_FNSL01000001.1"/>
</dbReference>
<keyword evidence="1" id="KW-1133">Transmembrane helix</keyword>
<protein>
    <recommendedName>
        <fullName evidence="1">Probable queuosine precursor transporter</fullName>
        <shortName evidence="1">Q precursor transporter</shortName>
    </recommendedName>
</protein>
<keyword evidence="3" id="KW-1185">Reference proteome</keyword>
<dbReference type="EMBL" id="FNSL01000001">
    <property type="protein sequence ID" value="SEB50689.1"/>
    <property type="molecule type" value="Genomic_DNA"/>
</dbReference>
<keyword evidence="1" id="KW-0997">Cell inner membrane</keyword>
<keyword evidence="1" id="KW-0813">Transport</keyword>
<comment type="function">
    <text evidence="1">Involved in the import of queuosine (Q) precursors, required for Q precursor salvage.</text>
</comment>
<comment type="similarity">
    <text evidence="1">Belongs to the vitamin uptake transporter (VUT/ECF) (TC 2.A.88) family. Q precursor transporter subfamily.</text>
</comment>
<accession>A0A1H4JWL9</accession>
<dbReference type="PANTHER" id="PTHR34300">
    <property type="entry name" value="QUEUOSINE PRECURSOR TRANSPORTER-RELATED"/>
    <property type="match status" value="1"/>
</dbReference>
<name>A0A1H4JWL9_9HYPH</name>
<feature type="transmembrane region" description="Helical" evidence="1">
    <location>
        <begin position="31"/>
        <end position="51"/>
    </location>
</feature>
<sequence>MNRLYAIWPFMAAMAFIVTASNFLVQYPFQHFGLGDLLTWGAFTYPVAFFVNDLTNRRFGPGAARRVVLSGFLLAVVLSVWLASPRIAIASGAAFLFAQLLDVAVFDRLRGRAWWRAPLISTLIGSVLDTLLFFSLAFAARFAFLDTAFGLQDGSLAFPVSLFGTGMEAPLWLSLALGDFVVKILIGLAMLAPYGALLALLRPGPALNQRQ</sequence>
<dbReference type="GO" id="GO:0022857">
    <property type="term" value="F:transmembrane transporter activity"/>
    <property type="evidence" value="ECO:0007669"/>
    <property type="project" value="UniProtKB-UniRule"/>
</dbReference>
<evidence type="ECO:0000256" key="1">
    <source>
        <dbReference type="HAMAP-Rule" id="MF_02088"/>
    </source>
</evidence>